<dbReference type="AlphaFoldDB" id="A0A0L0DKV1"/>
<dbReference type="PANTHER" id="PTHR23026:SF90">
    <property type="entry name" value="IODOTYROSINE DEIODINASE 1"/>
    <property type="match status" value="1"/>
</dbReference>
<dbReference type="OMA" id="GANHQPW"/>
<evidence type="ECO:0000256" key="3">
    <source>
        <dbReference type="ARBA" id="ARBA00022643"/>
    </source>
</evidence>
<protein>
    <submittedName>
        <fullName evidence="6">Iodotyrosine dehalogenase 1</fullName>
    </submittedName>
</protein>
<comment type="similarity">
    <text evidence="1">Belongs to the nitroreductase family.</text>
</comment>
<accession>A0A0L0DKV1</accession>
<dbReference type="Pfam" id="PF00881">
    <property type="entry name" value="Nitroreductase"/>
    <property type="match status" value="1"/>
</dbReference>
<dbReference type="GO" id="GO:0016491">
    <property type="term" value="F:oxidoreductase activity"/>
    <property type="evidence" value="ECO:0007669"/>
    <property type="project" value="UniProtKB-KW"/>
</dbReference>
<evidence type="ECO:0000256" key="1">
    <source>
        <dbReference type="ARBA" id="ARBA00007118"/>
    </source>
</evidence>
<evidence type="ECO:0000256" key="2">
    <source>
        <dbReference type="ARBA" id="ARBA00022630"/>
    </source>
</evidence>
<dbReference type="InterPro" id="IPR050627">
    <property type="entry name" value="Nitroreductase/BluB"/>
</dbReference>
<evidence type="ECO:0000313" key="7">
    <source>
        <dbReference type="Proteomes" id="UP000054408"/>
    </source>
</evidence>
<proteinExistence type="inferred from homology"/>
<keyword evidence="7" id="KW-1185">Reference proteome</keyword>
<feature type="domain" description="Nitroreductase" evidence="5">
    <location>
        <begin position="120"/>
        <end position="287"/>
    </location>
</feature>
<dbReference type="CDD" id="cd02144">
    <property type="entry name" value="iodotyrosine_dehalogenase"/>
    <property type="match status" value="1"/>
</dbReference>
<sequence length="309" mass="34394">MESLWPVLEALGVASADGVVKTLTLAVPLIATLWYWSNRSLFSVPWQTAHPSGYCERYDPRHYSEEVRGSELVVENGNALENVPSAEHDLAYPHRRFAPTIKSHAELLAASRAHYEMMNSRRSCRFFSTAPVPREVIDNIVLTAGTAPSGAHMQPWTFVVVSDPGVKRAIREAAEAEERTNYDSRMSEEWKRDLAPLGTDWQKPFLELAPYLIVVFKQTYGARPDGTRATHYYFEKSVGIATGMLIGAIHAAGLTTLTHTPTPMGFLSFILQRPPNEKPYLLLPVGYPAEAATVPDLKRKALSEIMTVV</sequence>
<evidence type="ECO:0000313" key="6">
    <source>
        <dbReference type="EMBL" id="KNC52860.1"/>
    </source>
</evidence>
<keyword evidence="4" id="KW-0560">Oxidoreductase</keyword>
<dbReference type="RefSeq" id="XP_013754961.1">
    <property type="nucleotide sequence ID" value="XM_013899507.1"/>
</dbReference>
<dbReference type="eggNOG" id="KOG3936">
    <property type="taxonomic scope" value="Eukaryota"/>
</dbReference>
<organism evidence="6 7">
    <name type="scientific">Thecamonas trahens ATCC 50062</name>
    <dbReference type="NCBI Taxonomy" id="461836"/>
    <lineage>
        <taxon>Eukaryota</taxon>
        <taxon>Apusozoa</taxon>
        <taxon>Apusomonadida</taxon>
        <taxon>Apusomonadidae</taxon>
        <taxon>Thecamonas</taxon>
    </lineage>
</organism>
<keyword evidence="2" id="KW-0285">Flavoprotein</keyword>
<dbReference type="PANTHER" id="PTHR23026">
    <property type="entry name" value="NADPH NITROREDUCTASE"/>
    <property type="match status" value="1"/>
</dbReference>
<dbReference type="Proteomes" id="UP000054408">
    <property type="component" value="Unassembled WGS sequence"/>
</dbReference>
<dbReference type="Gene3D" id="3.40.109.10">
    <property type="entry name" value="NADH Oxidase"/>
    <property type="match status" value="1"/>
</dbReference>
<dbReference type="GeneID" id="25567569"/>
<reference evidence="6 7" key="1">
    <citation type="submission" date="2010-05" db="EMBL/GenBank/DDBJ databases">
        <title>The Genome Sequence of Thecamonas trahens ATCC 50062.</title>
        <authorList>
            <consortium name="The Broad Institute Genome Sequencing Platform"/>
            <person name="Russ C."/>
            <person name="Cuomo C."/>
            <person name="Shea T."/>
            <person name="Young S.K."/>
            <person name="Zeng Q."/>
            <person name="Koehrsen M."/>
            <person name="Haas B."/>
            <person name="Borodovsky M."/>
            <person name="Guigo R."/>
            <person name="Alvarado L."/>
            <person name="Berlin A."/>
            <person name="Bochicchio J."/>
            <person name="Borenstein D."/>
            <person name="Chapman S."/>
            <person name="Chen Z."/>
            <person name="Freedman E."/>
            <person name="Gellesch M."/>
            <person name="Goldberg J."/>
            <person name="Griggs A."/>
            <person name="Gujja S."/>
            <person name="Heilman E."/>
            <person name="Heiman D."/>
            <person name="Hepburn T."/>
            <person name="Howarth C."/>
            <person name="Jen D."/>
            <person name="Larson L."/>
            <person name="Mehta T."/>
            <person name="Park D."/>
            <person name="Pearson M."/>
            <person name="Roberts A."/>
            <person name="Saif S."/>
            <person name="Shenoy N."/>
            <person name="Sisk P."/>
            <person name="Stolte C."/>
            <person name="Sykes S."/>
            <person name="Thomson T."/>
            <person name="Walk T."/>
            <person name="White J."/>
            <person name="Yandava C."/>
            <person name="Burger G."/>
            <person name="Gray M.W."/>
            <person name="Holland P.W.H."/>
            <person name="King N."/>
            <person name="Lang F.B.F."/>
            <person name="Roger A.J."/>
            <person name="Ruiz-Trillo I."/>
            <person name="Lander E."/>
            <person name="Nusbaum C."/>
        </authorList>
    </citation>
    <scope>NUCLEOTIDE SEQUENCE [LARGE SCALE GENOMIC DNA]</scope>
    <source>
        <strain evidence="6 7">ATCC 50062</strain>
    </source>
</reference>
<dbReference type="InterPro" id="IPR000415">
    <property type="entry name" value="Nitroreductase-like"/>
</dbReference>
<evidence type="ECO:0000256" key="4">
    <source>
        <dbReference type="ARBA" id="ARBA00023002"/>
    </source>
</evidence>
<dbReference type="SUPFAM" id="SSF55469">
    <property type="entry name" value="FMN-dependent nitroreductase-like"/>
    <property type="match status" value="1"/>
</dbReference>
<evidence type="ECO:0000259" key="5">
    <source>
        <dbReference type="Pfam" id="PF00881"/>
    </source>
</evidence>
<name>A0A0L0DKV1_THETB</name>
<gene>
    <name evidence="6" type="ORF">AMSG_09012</name>
</gene>
<dbReference type="STRING" id="461836.A0A0L0DKV1"/>
<keyword evidence="3" id="KW-0288">FMN</keyword>
<dbReference type="EMBL" id="GL349476">
    <property type="protein sequence ID" value="KNC52860.1"/>
    <property type="molecule type" value="Genomic_DNA"/>
</dbReference>
<dbReference type="OrthoDB" id="41362at2759"/>
<dbReference type="InterPro" id="IPR029479">
    <property type="entry name" value="Nitroreductase"/>
</dbReference>